<dbReference type="PRINTS" id="PR01047">
    <property type="entry name" value="TRNASYNTHTHR"/>
</dbReference>
<keyword evidence="6 13" id="KW-0547">Nucleotide-binding</keyword>
<dbReference type="Gene3D" id="3.40.50.800">
    <property type="entry name" value="Anticodon-binding domain"/>
    <property type="match status" value="1"/>
</dbReference>
<dbReference type="InterPro" id="IPR023509">
    <property type="entry name" value="DTD-like_sf"/>
</dbReference>
<evidence type="ECO:0000256" key="10">
    <source>
        <dbReference type="ARBA" id="ARBA00022917"/>
    </source>
</evidence>
<dbReference type="InterPro" id="IPR036621">
    <property type="entry name" value="Anticodon-bd_dom_sf"/>
</dbReference>
<dbReference type="HAMAP" id="MF_00184">
    <property type="entry name" value="Thr_tRNA_synth"/>
    <property type="match status" value="1"/>
</dbReference>
<feature type="binding site" evidence="13">
    <location>
        <position position="356"/>
    </location>
    <ligand>
        <name>Zn(2+)</name>
        <dbReference type="ChEBI" id="CHEBI:29105"/>
        <note>catalytic</note>
    </ligand>
</feature>
<dbReference type="GeneID" id="73043694"/>
<dbReference type="FunFam" id="3.40.50.800:FF:000001">
    <property type="entry name" value="Threonine--tRNA ligase"/>
    <property type="match status" value="1"/>
</dbReference>
<dbReference type="Pfam" id="PF08915">
    <property type="entry name" value="tRNA-Thr_ED"/>
    <property type="match status" value="1"/>
</dbReference>
<evidence type="ECO:0000256" key="4">
    <source>
        <dbReference type="ARBA" id="ARBA00022555"/>
    </source>
</evidence>
<dbReference type="GO" id="GO:0005524">
    <property type="term" value="F:ATP binding"/>
    <property type="evidence" value="ECO:0007669"/>
    <property type="project" value="UniProtKB-UniRule"/>
</dbReference>
<feature type="binding site" evidence="13">
    <location>
        <position position="476"/>
    </location>
    <ligand>
        <name>Zn(2+)</name>
        <dbReference type="ChEBI" id="CHEBI:29105"/>
        <note>catalytic</note>
    </ligand>
</feature>
<dbReference type="GO" id="GO:0005737">
    <property type="term" value="C:cytoplasm"/>
    <property type="evidence" value="ECO:0007669"/>
    <property type="project" value="UniProtKB-SubCell"/>
</dbReference>
<comment type="catalytic activity">
    <reaction evidence="12 13">
        <text>tRNA(Thr) + L-threonine + ATP = L-threonyl-tRNA(Thr) + AMP + diphosphate + H(+)</text>
        <dbReference type="Rhea" id="RHEA:24624"/>
        <dbReference type="Rhea" id="RHEA-COMP:9670"/>
        <dbReference type="Rhea" id="RHEA-COMP:9704"/>
        <dbReference type="ChEBI" id="CHEBI:15378"/>
        <dbReference type="ChEBI" id="CHEBI:30616"/>
        <dbReference type="ChEBI" id="CHEBI:33019"/>
        <dbReference type="ChEBI" id="CHEBI:57926"/>
        <dbReference type="ChEBI" id="CHEBI:78442"/>
        <dbReference type="ChEBI" id="CHEBI:78534"/>
        <dbReference type="ChEBI" id="CHEBI:456215"/>
        <dbReference type="EC" id="6.1.1.3"/>
    </reaction>
</comment>
<dbReference type="GO" id="GO:0046872">
    <property type="term" value="F:metal ion binding"/>
    <property type="evidence" value="ECO:0007669"/>
    <property type="project" value="UniProtKB-KW"/>
</dbReference>
<evidence type="ECO:0000256" key="14">
    <source>
        <dbReference type="SAM" id="MobiDB-lite"/>
    </source>
</evidence>
<evidence type="ECO:0000256" key="6">
    <source>
        <dbReference type="ARBA" id="ARBA00022741"/>
    </source>
</evidence>
<evidence type="ECO:0000256" key="2">
    <source>
        <dbReference type="ARBA" id="ARBA00008226"/>
    </source>
</evidence>
<gene>
    <name evidence="13" type="primary">thrS</name>
    <name evidence="16" type="ORF">ACFO9K_15105</name>
</gene>
<keyword evidence="9 13" id="KW-0694">RNA-binding</keyword>
<dbReference type="InterPro" id="IPR045864">
    <property type="entry name" value="aa-tRNA-synth_II/BPL/LPL"/>
</dbReference>
<dbReference type="NCBIfam" id="TIGR00418">
    <property type="entry name" value="thrS"/>
    <property type="match status" value="1"/>
</dbReference>
<dbReference type="Gene3D" id="3.30.930.10">
    <property type="entry name" value="Bira Bifunctional Protein, Domain 2"/>
    <property type="match status" value="1"/>
</dbReference>
<keyword evidence="5 13" id="KW-0436">Ligase</keyword>
<evidence type="ECO:0000256" key="9">
    <source>
        <dbReference type="ARBA" id="ARBA00022884"/>
    </source>
</evidence>
<feature type="domain" description="Aminoacyl-transfer RNA synthetases class-II family profile" evidence="15">
    <location>
        <begin position="209"/>
        <end position="500"/>
    </location>
</feature>
<dbReference type="PANTHER" id="PTHR11451:SF44">
    <property type="entry name" value="THREONINE--TRNA LIGASE, CHLOROPLASTIC_MITOCHONDRIAL 2"/>
    <property type="match status" value="1"/>
</dbReference>
<keyword evidence="11 13" id="KW-0030">Aminoacyl-tRNA synthetase</keyword>
<dbReference type="InterPro" id="IPR002320">
    <property type="entry name" value="Thr-tRNA-ligase_IIa"/>
</dbReference>
<dbReference type="EMBL" id="JBHSHT010000002">
    <property type="protein sequence ID" value="MFC4825585.1"/>
    <property type="molecule type" value="Genomic_DNA"/>
</dbReference>
<feature type="compositionally biased region" description="Basic and acidic residues" evidence="14">
    <location>
        <begin position="134"/>
        <end position="157"/>
    </location>
</feature>
<evidence type="ECO:0000259" key="15">
    <source>
        <dbReference type="PROSITE" id="PS50862"/>
    </source>
</evidence>
<comment type="cofactor">
    <cofactor evidence="13">
        <name>Zn(2+)</name>
        <dbReference type="ChEBI" id="CHEBI:29105"/>
    </cofactor>
    <text evidence="13">Binds 1 zinc ion per subunit.</text>
</comment>
<feature type="region of interest" description="Disordered" evidence="14">
    <location>
        <begin position="133"/>
        <end position="157"/>
    </location>
</feature>
<protein>
    <recommendedName>
        <fullName evidence="13">Threonine--tRNA ligase</fullName>
        <ecNumber evidence="13">6.1.1.3</ecNumber>
    </recommendedName>
    <alternativeName>
        <fullName evidence="13">Threonyl-tRNA synthetase</fullName>
        <shortName evidence="13">ThrRS</shortName>
    </alternativeName>
</protein>
<dbReference type="GO" id="GO:0004829">
    <property type="term" value="F:threonine-tRNA ligase activity"/>
    <property type="evidence" value="ECO:0007669"/>
    <property type="project" value="UniProtKB-UniRule"/>
</dbReference>
<evidence type="ECO:0000313" key="16">
    <source>
        <dbReference type="EMBL" id="MFC4825585.1"/>
    </source>
</evidence>
<keyword evidence="10 13" id="KW-0648">Protein biosynthesis</keyword>
<comment type="caution">
    <text evidence="16">The sequence shown here is derived from an EMBL/GenBank/DDBJ whole genome shotgun (WGS) entry which is preliminary data.</text>
</comment>
<feature type="binding site" evidence="13">
    <location>
        <position position="304"/>
    </location>
    <ligand>
        <name>Zn(2+)</name>
        <dbReference type="ChEBI" id="CHEBI:29105"/>
        <note>catalytic</note>
    </ligand>
</feature>
<keyword evidence="4 13" id="KW-0820">tRNA-binding</keyword>
<evidence type="ECO:0000256" key="11">
    <source>
        <dbReference type="ARBA" id="ARBA00023146"/>
    </source>
</evidence>
<keyword evidence="17" id="KW-1185">Reference proteome</keyword>
<dbReference type="SUPFAM" id="SSF52954">
    <property type="entry name" value="Class II aaRS ABD-related"/>
    <property type="match status" value="1"/>
</dbReference>
<evidence type="ECO:0000256" key="7">
    <source>
        <dbReference type="ARBA" id="ARBA00022833"/>
    </source>
</evidence>
<dbReference type="InterPro" id="IPR006195">
    <property type="entry name" value="aa-tRNA-synth_II"/>
</dbReference>
<dbReference type="NCBIfam" id="NF003068">
    <property type="entry name" value="PRK03991.1"/>
    <property type="match status" value="1"/>
</dbReference>
<proteinExistence type="inferred from homology"/>
<dbReference type="EC" id="6.1.1.3" evidence="13"/>
<feature type="region of interest" description="Catalytic" evidence="13">
    <location>
        <begin position="212"/>
        <end position="503"/>
    </location>
</feature>
<comment type="subunit">
    <text evidence="13">Homodimer.</text>
</comment>
<evidence type="ECO:0000313" key="17">
    <source>
        <dbReference type="Proteomes" id="UP001595945"/>
    </source>
</evidence>
<accession>A0ABD5Q4I4</accession>
<sequence>MRLLFVHSDHLEFETTTEAGAGLAETEDVPMEGRMEDCVTAFVSVEREDETDLDAVVENAADELRDVTGQLNTRKVVLYPYAHLSDDLASPDSAKTVLRDLQSELDADYDVLRAPFGWYKSFEVSCKGHPLSELSRHVTPDRTDGDAGSETADRAPSEWKLLFPEGGTAALPERSALEALDDEDVDRVSDDMRALVADEVEGKTANEGDEPPHVELMREKELVGYDELSDVGNLRWYPRGKLVRDSLMEYVNDLAVEYGGMPVETPVMYDLGVRAVRDHADEFGERQYRFESGDRRMMLRFAACFGQFSIMRDMHVSENDLPLRIYEMSTYSFRREQRGEVMGLKRQRAFTMPDMHTATRDVEQAKEELRAQAKLALGTSEDLGLNYEPVVRTTRRFYEENEAWVESLVEDLGKPALLEILPERRHYWSAKVDFAAIDRLGRPIENPTVQIDVESAERFDITYDTGEESHHPPILHYSPSGGIERVLAALLETAAGRETPRLPTWLSPTQVRFVPVGEEHVDYCDALADDLKSAGVRADVDEREESVGKRIARAETDWVPYYAVVGDRETEGDSEGLKVNVRGEGEEREMEFEELRATVLEDVGYLPKKRRYLPKHVSNHPHFTGR</sequence>
<dbReference type="RefSeq" id="WP_254268764.1">
    <property type="nucleotide sequence ID" value="NZ_CP100400.1"/>
</dbReference>
<evidence type="ECO:0000256" key="1">
    <source>
        <dbReference type="ARBA" id="ARBA00004496"/>
    </source>
</evidence>
<dbReference type="PROSITE" id="PS50862">
    <property type="entry name" value="AA_TRNA_LIGASE_II"/>
    <property type="match status" value="1"/>
</dbReference>
<evidence type="ECO:0000256" key="13">
    <source>
        <dbReference type="HAMAP-Rule" id="MF_00184"/>
    </source>
</evidence>
<keyword evidence="8 13" id="KW-0067">ATP-binding</keyword>
<comment type="similarity">
    <text evidence="2 13">Belongs to the class-II aminoacyl-tRNA synthetase family.</text>
</comment>
<reference evidence="16 17" key="1">
    <citation type="journal article" date="2019" name="Int. J. Syst. Evol. Microbiol.">
        <title>The Global Catalogue of Microorganisms (GCM) 10K type strain sequencing project: providing services to taxonomists for standard genome sequencing and annotation.</title>
        <authorList>
            <consortium name="The Broad Institute Genomics Platform"/>
            <consortium name="The Broad Institute Genome Sequencing Center for Infectious Disease"/>
            <person name="Wu L."/>
            <person name="Ma J."/>
        </authorList>
    </citation>
    <scope>NUCLEOTIDE SEQUENCE [LARGE SCALE GENOMIC DNA]</scope>
    <source>
        <strain evidence="16 17">XZYJ18</strain>
    </source>
</reference>
<dbReference type="InterPro" id="IPR002314">
    <property type="entry name" value="aa-tRNA-synt_IIb"/>
</dbReference>
<dbReference type="Pfam" id="PF03129">
    <property type="entry name" value="HGTP_anticodon"/>
    <property type="match status" value="1"/>
</dbReference>
<dbReference type="AlphaFoldDB" id="A0ABD5Q4I4"/>
<dbReference type="SUPFAM" id="SSF55681">
    <property type="entry name" value="Class II aaRS and biotin synthetases"/>
    <property type="match status" value="1"/>
</dbReference>
<evidence type="ECO:0000256" key="3">
    <source>
        <dbReference type="ARBA" id="ARBA00022490"/>
    </source>
</evidence>
<keyword evidence="3 13" id="KW-0963">Cytoplasm</keyword>
<dbReference type="InterPro" id="IPR004154">
    <property type="entry name" value="Anticodon-bd"/>
</dbReference>
<dbReference type="Pfam" id="PF00587">
    <property type="entry name" value="tRNA-synt_2b"/>
    <property type="match status" value="1"/>
</dbReference>
<comment type="subcellular location">
    <subcellularLocation>
        <location evidence="1 13">Cytoplasm</location>
    </subcellularLocation>
</comment>
<name>A0ABD5Q4I4_9EURY</name>
<dbReference type="Gene3D" id="3.50.80.10">
    <property type="entry name" value="D-tyrosyl-tRNA(Tyr) deacylase"/>
    <property type="match status" value="1"/>
</dbReference>
<dbReference type="GO" id="GO:0006435">
    <property type="term" value="P:threonyl-tRNA aminoacylation"/>
    <property type="evidence" value="ECO:0007669"/>
    <property type="project" value="UniProtKB-UniRule"/>
</dbReference>
<keyword evidence="13" id="KW-0479">Metal-binding</keyword>
<dbReference type="Proteomes" id="UP001595945">
    <property type="component" value="Unassembled WGS sequence"/>
</dbReference>
<dbReference type="InterPro" id="IPR015011">
    <property type="entry name" value="Threonyl-tRNA_syn_edit_dom_arc"/>
</dbReference>
<keyword evidence="7 13" id="KW-0862">Zinc</keyword>
<dbReference type="PANTHER" id="PTHR11451">
    <property type="entry name" value="THREONINE-TRNA LIGASE"/>
    <property type="match status" value="1"/>
</dbReference>
<dbReference type="GO" id="GO:0000049">
    <property type="term" value="F:tRNA binding"/>
    <property type="evidence" value="ECO:0007669"/>
    <property type="project" value="UniProtKB-KW"/>
</dbReference>
<evidence type="ECO:0000256" key="8">
    <source>
        <dbReference type="ARBA" id="ARBA00022840"/>
    </source>
</evidence>
<organism evidence="16 17">
    <name type="scientific">Halorussus aquaticus</name>
    <dbReference type="NCBI Taxonomy" id="2953748"/>
    <lineage>
        <taxon>Archaea</taxon>
        <taxon>Methanobacteriati</taxon>
        <taxon>Methanobacteriota</taxon>
        <taxon>Stenosarchaea group</taxon>
        <taxon>Halobacteria</taxon>
        <taxon>Halobacteriales</taxon>
        <taxon>Haladaptataceae</taxon>
        <taxon>Halorussus</taxon>
    </lineage>
</organism>
<evidence type="ECO:0000256" key="12">
    <source>
        <dbReference type="ARBA" id="ARBA00049515"/>
    </source>
</evidence>
<evidence type="ECO:0000256" key="5">
    <source>
        <dbReference type="ARBA" id="ARBA00022598"/>
    </source>
</evidence>